<proteinExistence type="predicted"/>
<evidence type="ECO:0000313" key="1">
    <source>
        <dbReference type="EMBL" id="VDM06983.1"/>
    </source>
</evidence>
<organism evidence="1 2">
    <name type="scientific">Wuchereria bancrofti</name>
    <dbReference type="NCBI Taxonomy" id="6293"/>
    <lineage>
        <taxon>Eukaryota</taxon>
        <taxon>Metazoa</taxon>
        <taxon>Ecdysozoa</taxon>
        <taxon>Nematoda</taxon>
        <taxon>Chromadorea</taxon>
        <taxon>Rhabditida</taxon>
        <taxon>Spirurina</taxon>
        <taxon>Spiruromorpha</taxon>
        <taxon>Filarioidea</taxon>
        <taxon>Onchocercidae</taxon>
        <taxon>Wuchereria</taxon>
    </lineage>
</organism>
<dbReference type="EMBL" id="UYWW01000046">
    <property type="protein sequence ID" value="VDM06983.1"/>
    <property type="molecule type" value="Genomic_DNA"/>
</dbReference>
<accession>A0A3P7DCR2</accession>
<dbReference type="AlphaFoldDB" id="A0A3P7DCR2"/>
<reference evidence="1 2" key="1">
    <citation type="submission" date="2018-11" db="EMBL/GenBank/DDBJ databases">
        <authorList>
            <consortium name="Pathogen Informatics"/>
        </authorList>
    </citation>
    <scope>NUCLEOTIDE SEQUENCE [LARGE SCALE GENOMIC DNA]</scope>
</reference>
<name>A0A3P7DCR2_WUCBA</name>
<gene>
    <name evidence="1" type="ORF">WBA_LOCUS369</name>
</gene>
<protein>
    <submittedName>
        <fullName evidence="1">Uncharacterized protein</fullName>
    </submittedName>
</protein>
<dbReference type="Proteomes" id="UP000270924">
    <property type="component" value="Unassembled WGS sequence"/>
</dbReference>
<sequence length="34" mass="3720">MLGGRWFTITKMAAVFPHSAPGDPIMGYQLSEIP</sequence>
<evidence type="ECO:0000313" key="2">
    <source>
        <dbReference type="Proteomes" id="UP000270924"/>
    </source>
</evidence>
<keyword evidence="2" id="KW-1185">Reference proteome</keyword>
<feature type="non-terminal residue" evidence="1">
    <location>
        <position position="34"/>
    </location>
</feature>
<dbReference type="InParanoid" id="A0A3P7DCR2"/>